<protein>
    <submittedName>
        <fullName evidence="1">Uncharacterized protein</fullName>
    </submittedName>
</protein>
<comment type="caution">
    <text evidence="1">The sequence shown here is derived from an EMBL/GenBank/DDBJ whole genome shotgun (WGS) entry which is preliminary data.</text>
</comment>
<organism evidence="1 2">
    <name type="scientific">Mobiluncus mulieris ATCC 35239</name>
    <dbReference type="NCBI Taxonomy" id="871571"/>
    <lineage>
        <taxon>Bacteria</taxon>
        <taxon>Bacillati</taxon>
        <taxon>Actinomycetota</taxon>
        <taxon>Actinomycetes</taxon>
        <taxon>Actinomycetales</taxon>
        <taxon>Actinomycetaceae</taxon>
        <taxon>Mobiluncus</taxon>
    </lineage>
</organism>
<name>E0QTJ0_9ACTO</name>
<proteinExistence type="predicted"/>
<dbReference type="EMBL" id="AEET01000048">
    <property type="protein sequence ID" value="EFM45034.1"/>
    <property type="molecule type" value="Genomic_DNA"/>
</dbReference>
<dbReference type="Proteomes" id="UP000003045">
    <property type="component" value="Unassembled WGS sequence"/>
</dbReference>
<gene>
    <name evidence="1" type="ORF">HMPREF0580_2205</name>
</gene>
<keyword evidence="2" id="KW-1185">Reference proteome</keyword>
<evidence type="ECO:0000313" key="2">
    <source>
        <dbReference type="Proteomes" id="UP000003045"/>
    </source>
</evidence>
<dbReference type="HOGENOM" id="CLU_2899261_0_0_11"/>
<reference evidence="1" key="1">
    <citation type="submission" date="2010-08" db="EMBL/GenBank/DDBJ databases">
        <authorList>
            <person name="Muzny D."/>
            <person name="Qin X."/>
            <person name="Deng J."/>
            <person name="Jiang H."/>
            <person name="Liu Y."/>
            <person name="Qu J."/>
            <person name="Song X.-Z."/>
            <person name="Zhang L."/>
            <person name="Thornton R."/>
            <person name="Coyle M."/>
            <person name="Francisco L."/>
            <person name="Jackson L."/>
            <person name="Javaid M."/>
            <person name="Korchina V."/>
            <person name="Kovar C."/>
            <person name="Mata R."/>
            <person name="Mathew T."/>
            <person name="Ngo R."/>
            <person name="Nguyen L."/>
            <person name="Nguyen N."/>
            <person name="Okwuonu G."/>
            <person name="Ongeri F."/>
            <person name="Pham C."/>
            <person name="Simmons D."/>
            <person name="Wilczek-Boney K."/>
            <person name="Hale W."/>
            <person name="Jakkamsetti A."/>
            <person name="Pham P."/>
            <person name="Ruth R."/>
            <person name="San Lucas F."/>
            <person name="Warren J."/>
            <person name="Zhang J."/>
            <person name="Zhao Z."/>
            <person name="Zhou C."/>
            <person name="Zhu D."/>
            <person name="Lee S."/>
            <person name="Bess C."/>
            <person name="Blankenburg K."/>
            <person name="Forbes L."/>
            <person name="Fu Q."/>
            <person name="Gubbala S."/>
            <person name="Hirani K."/>
            <person name="Jayaseelan J.C."/>
            <person name="Lara F."/>
            <person name="Munidasa M."/>
            <person name="Palculict T."/>
            <person name="Patil S."/>
            <person name="Pu L.-L."/>
            <person name="Saada N."/>
            <person name="Tang L."/>
            <person name="Weissenberger G."/>
            <person name="Zhu Y."/>
            <person name="Hemphill L."/>
            <person name="Shang Y."/>
            <person name="Youmans B."/>
            <person name="Ayvaz T."/>
            <person name="Ross M."/>
            <person name="Santibanez J."/>
            <person name="Aqrawi P."/>
            <person name="Gross S."/>
            <person name="Joshi V."/>
            <person name="Fowler G."/>
            <person name="Nazareth L."/>
            <person name="Reid J."/>
            <person name="Worley K."/>
            <person name="Petrosino J."/>
            <person name="Highlander S."/>
            <person name="Gibbs R."/>
        </authorList>
    </citation>
    <scope>NUCLEOTIDE SEQUENCE [LARGE SCALE GENOMIC DNA]</scope>
    <source>
        <strain evidence="1">ATCC 35239</strain>
    </source>
</reference>
<dbReference type="STRING" id="871571.HMPREF0580_2205"/>
<evidence type="ECO:0000313" key="1">
    <source>
        <dbReference type="EMBL" id="EFM45034.1"/>
    </source>
</evidence>
<sequence>MPRESAISRKISATPSTGSGFFSAQHTGLPKMHSGLLLISKRVWATKTFGHLDAAGYILKTS</sequence>
<dbReference type="AlphaFoldDB" id="E0QTJ0"/>
<accession>E0QTJ0</accession>